<dbReference type="RefSeq" id="WP_112781128.1">
    <property type="nucleotide sequence ID" value="NZ_CABMNQ010000025.1"/>
</dbReference>
<dbReference type="InterPro" id="IPR019630">
    <property type="entry name" value="DUF2496_YbaM-rel"/>
</dbReference>
<comment type="caution">
    <text evidence="2">The sequence shown here is derived from an EMBL/GenBank/DDBJ whole genome shotgun (WGS) entry which is preliminary data.</text>
</comment>
<accession>A0A330G8F5</accession>
<dbReference type="Proteomes" id="UP000251576">
    <property type="component" value="Unassembled WGS sequence"/>
</dbReference>
<sequence length="63" mass="6794">MSLENAPDEVKLAVDLIMLLENHDIPAETVLKALEIVRKDFEGKLPSPLTPALSPEGRGGKAD</sequence>
<evidence type="ECO:0000256" key="1">
    <source>
        <dbReference type="SAM" id="MobiDB-lite"/>
    </source>
</evidence>
<dbReference type="AlphaFoldDB" id="A0A330G8F5"/>
<protein>
    <submittedName>
        <fullName evidence="2">DUF2496 domain-containing protein</fullName>
    </submittedName>
</protein>
<proteinExistence type="predicted"/>
<reference evidence="2 3" key="1">
    <citation type="submission" date="2018-06" db="EMBL/GenBank/DDBJ databases">
        <title>ACT-28, a chromosomally-encoded AmpC with carbapenemase activity from Enterobacter kobei.</title>
        <authorList>
            <person name="Jousset A.B."/>
            <person name="Oueslati S."/>
            <person name="Bernabeu S."/>
            <person name="Takissian J."/>
            <person name="Creton E."/>
            <person name="Vogel A."/>
            <person name="Cotellon G."/>
            <person name="Bonnin R.A."/>
            <person name="Dortet L."/>
            <person name="Naas T."/>
        </authorList>
    </citation>
    <scope>NUCLEOTIDE SEQUENCE [LARGE SCALE GENOMIC DNA]</scope>
    <source>
        <strain evidence="2 3">99B3</strain>
    </source>
</reference>
<dbReference type="Pfam" id="PF10689">
    <property type="entry name" value="DUF2496"/>
    <property type="match status" value="1"/>
</dbReference>
<dbReference type="NCBIfam" id="NF008266">
    <property type="entry name" value="PRK11038.1"/>
    <property type="match status" value="1"/>
</dbReference>
<name>A0A330G8F5_ENTCL</name>
<evidence type="ECO:0000313" key="3">
    <source>
        <dbReference type="Proteomes" id="UP000251576"/>
    </source>
</evidence>
<feature type="region of interest" description="Disordered" evidence="1">
    <location>
        <begin position="44"/>
        <end position="63"/>
    </location>
</feature>
<gene>
    <name evidence="2" type="ORF">DP202_14595</name>
</gene>
<organism evidence="2 3">
    <name type="scientific">Enterobacter cloacae</name>
    <dbReference type="NCBI Taxonomy" id="550"/>
    <lineage>
        <taxon>Bacteria</taxon>
        <taxon>Pseudomonadati</taxon>
        <taxon>Pseudomonadota</taxon>
        <taxon>Gammaproteobacteria</taxon>
        <taxon>Enterobacterales</taxon>
        <taxon>Enterobacteriaceae</taxon>
        <taxon>Enterobacter</taxon>
        <taxon>Enterobacter cloacae complex</taxon>
    </lineage>
</organism>
<evidence type="ECO:0000313" key="2">
    <source>
        <dbReference type="EMBL" id="RAZ66202.1"/>
    </source>
</evidence>
<dbReference type="EMBL" id="QMDH01000025">
    <property type="protein sequence ID" value="RAZ66202.1"/>
    <property type="molecule type" value="Genomic_DNA"/>
</dbReference>